<evidence type="ECO:0000259" key="1">
    <source>
        <dbReference type="Pfam" id="PF01979"/>
    </source>
</evidence>
<accession>A0AA52EZI6</accession>
<sequence>MKHILNFFFTSLIGIILFSCSNQESTKVDLLLNNASIIDVKNDKIIESQFVAIKGDTIFSVGEMSELPAFEAKASIDLEGKYIMPGLWDNHVHFRGGEELIEENKNLLKLFPKFGITTVRDAGGDITPSVLEWRKTIQNKKLTGPHIFTSGPKLDGPNPAWAGSIKIENQEDIEDALDSLQEIGADYVKMYDGSLTAENFYAIIKSAEKRGMKTTGHMPMSADLNRAIDLGLDGSEHMYYSMKACSPKADSLTELGLGYGMMETITDTYDQELAQSFFKKMASNDVYITPTLYIGKVLSMLADEDHSSDSLLSDVGPGIQETYKGRIESAKRAKASGSQMRSKVSDLAREMVPAMVDNGVSILAGSDCGPFNSFVYPGEALWGELFSLSATGLTPSEVLSTSIINGPAYLGLSEFYGSIEKNKVADIIVLSKNPLKGLENIRSLESVVLKGKQL</sequence>
<protein>
    <submittedName>
        <fullName evidence="2">Amidohydrolase family protein</fullName>
    </submittedName>
</protein>
<dbReference type="AlphaFoldDB" id="A0AA52EZI6"/>
<dbReference type="Gene3D" id="2.30.40.10">
    <property type="entry name" value="Urease, subunit C, domain 1"/>
    <property type="match status" value="1"/>
</dbReference>
<name>A0AA52EZI6_9BACT</name>
<dbReference type="InterPro" id="IPR011059">
    <property type="entry name" value="Metal-dep_hydrolase_composite"/>
</dbReference>
<dbReference type="GO" id="GO:0016810">
    <property type="term" value="F:hydrolase activity, acting on carbon-nitrogen (but not peptide) bonds"/>
    <property type="evidence" value="ECO:0007669"/>
    <property type="project" value="InterPro"/>
</dbReference>
<dbReference type="SUPFAM" id="SSF51338">
    <property type="entry name" value="Composite domain of metallo-dependent hydrolases"/>
    <property type="match status" value="1"/>
</dbReference>
<dbReference type="PANTHER" id="PTHR43135:SF3">
    <property type="entry name" value="ALPHA-D-RIBOSE 1-METHYLPHOSPHONATE 5-TRIPHOSPHATE DIPHOSPHATASE"/>
    <property type="match status" value="1"/>
</dbReference>
<dbReference type="EMBL" id="CP129968">
    <property type="protein sequence ID" value="WNB18382.1"/>
    <property type="molecule type" value="Genomic_DNA"/>
</dbReference>
<dbReference type="PROSITE" id="PS51257">
    <property type="entry name" value="PROKAR_LIPOPROTEIN"/>
    <property type="match status" value="1"/>
</dbReference>
<feature type="domain" description="Amidohydrolase-related" evidence="1">
    <location>
        <begin position="82"/>
        <end position="453"/>
    </location>
</feature>
<dbReference type="Proteomes" id="UP001232019">
    <property type="component" value="Chromosome"/>
</dbReference>
<dbReference type="PANTHER" id="PTHR43135">
    <property type="entry name" value="ALPHA-D-RIBOSE 1-METHYLPHOSPHONATE 5-TRIPHOSPHATE DIPHOSPHATASE"/>
    <property type="match status" value="1"/>
</dbReference>
<dbReference type="InterPro" id="IPR032466">
    <property type="entry name" value="Metal_Hydrolase"/>
</dbReference>
<dbReference type="InterPro" id="IPR051781">
    <property type="entry name" value="Metallo-dep_Hydrolase"/>
</dbReference>
<gene>
    <name evidence="2" type="ORF">QYS47_30075</name>
</gene>
<dbReference type="KEGG" id="marp:QYS47_30075"/>
<organism evidence="2">
    <name type="scientific">Marivirga arenosa</name>
    <dbReference type="NCBI Taxonomy" id="3059076"/>
    <lineage>
        <taxon>Bacteria</taxon>
        <taxon>Pseudomonadati</taxon>
        <taxon>Bacteroidota</taxon>
        <taxon>Cytophagia</taxon>
        <taxon>Cytophagales</taxon>
        <taxon>Marivirgaceae</taxon>
        <taxon>Marivirga</taxon>
    </lineage>
</organism>
<dbReference type="InterPro" id="IPR006680">
    <property type="entry name" value="Amidohydro-rel"/>
</dbReference>
<evidence type="ECO:0000313" key="2">
    <source>
        <dbReference type="EMBL" id="WNB18382.1"/>
    </source>
</evidence>
<dbReference type="SUPFAM" id="SSF51556">
    <property type="entry name" value="Metallo-dependent hydrolases"/>
    <property type="match status" value="1"/>
</dbReference>
<reference evidence="2" key="1">
    <citation type="submission" date="2023-08" db="EMBL/GenBank/DDBJ databases">
        <title>Comparative genomics and taxonomic characterization of three novel marine species of genus Marivirga.</title>
        <authorList>
            <person name="Muhammad N."/>
            <person name="Kim S.-G."/>
        </authorList>
    </citation>
    <scope>NUCLEOTIDE SEQUENCE</scope>
    <source>
        <strain evidence="2">BKB1-2</strain>
    </source>
</reference>
<dbReference type="Gene3D" id="3.20.20.140">
    <property type="entry name" value="Metal-dependent hydrolases"/>
    <property type="match status" value="1"/>
</dbReference>
<dbReference type="RefSeq" id="WP_322347907.1">
    <property type="nucleotide sequence ID" value="NZ_CP129968.2"/>
</dbReference>
<proteinExistence type="predicted"/>
<dbReference type="Pfam" id="PF01979">
    <property type="entry name" value="Amidohydro_1"/>
    <property type="match status" value="1"/>
</dbReference>